<dbReference type="Pfam" id="PF05649">
    <property type="entry name" value="Peptidase_M13_N"/>
    <property type="match status" value="1"/>
</dbReference>
<dbReference type="Gene3D" id="1.10.1380.10">
    <property type="entry name" value="Neutral endopeptidase , domain2"/>
    <property type="match status" value="1"/>
</dbReference>
<evidence type="ECO:0000256" key="1">
    <source>
        <dbReference type="ARBA" id="ARBA00004401"/>
    </source>
</evidence>
<dbReference type="STRING" id="1661398.A0A482VJ37"/>
<comment type="caution">
    <text evidence="4">The sequence shown here is derived from an EMBL/GenBank/DDBJ whole genome shotgun (WGS) entry which is preliminary data.</text>
</comment>
<dbReference type="EMBL" id="QDEB01095401">
    <property type="protein sequence ID" value="RZC32674.1"/>
    <property type="molecule type" value="Genomic_DNA"/>
</dbReference>
<dbReference type="InterPro" id="IPR000718">
    <property type="entry name" value="Peptidase_M13"/>
</dbReference>
<evidence type="ECO:0000313" key="4">
    <source>
        <dbReference type="EMBL" id="RZC32674.1"/>
    </source>
</evidence>
<dbReference type="InterPro" id="IPR008753">
    <property type="entry name" value="Peptidase_M13_N"/>
</dbReference>
<feature type="domain" description="Peptidase M13 N-terminal" evidence="3">
    <location>
        <begin position="7"/>
        <end position="230"/>
    </location>
</feature>
<comment type="similarity">
    <text evidence="2">Belongs to the peptidase M13 family.</text>
</comment>
<dbReference type="OrthoDB" id="7699101at2759"/>
<comment type="subcellular location">
    <subcellularLocation>
        <location evidence="1">Cell membrane</location>
        <topology evidence="1">Single-pass type II membrane protein</topology>
    </subcellularLocation>
</comment>
<name>A0A482VJ37_ASBVE</name>
<dbReference type="SUPFAM" id="SSF55486">
    <property type="entry name" value="Metalloproteases ('zincins'), catalytic domain"/>
    <property type="match status" value="1"/>
</dbReference>
<organism evidence="4 5">
    <name type="scientific">Asbolus verrucosus</name>
    <name type="common">Desert ironclad beetle</name>
    <dbReference type="NCBI Taxonomy" id="1661398"/>
    <lineage>
        <taxon>Eukaryota</taxon>
        <taxon>Metazoa</taxon>
        <taxon>Ecdysozoa</taxon>
        <taxon>Arthropoda</taxon>
        <taxon>Hexapoda</taxon>
        <taxon>Insecta</taxon>
        <taxon>Pterygota</taxon>
        <taxon>Neoptera</taxon>
        <taxon>Endopterygota</taxon>
        <taxon>Coleoptera</taxon>
        <taxon>Polyphaga</taxon>
        <taxon>Cucujiformia</taxon>
        <taxon>Tenebrionidae</taxon>
        <taxon>Pimeliinae</taxon>
        <taxon>Asbolus</taxon>
    </lineage>
</organism>
<dbReference type="PROSITE" id="PS51885">
    <property type="entry name" value="NEPRILYSIN"/>
    <property type="match status" value="1"/>
</dbReference>
<dbReference type="GO" id="GO:0004222">
    <property type="term" value="F:metalloendopeptidase activity"/>
    <property type="evidence" value="ECO:0007669"/>
    <property type="project" value="InterPro"/>
</dbReference>
<evidence type="ECO:0000259" key="3">
    <source>
        <dbReference type="Pfam" id="PF05649"/>
    </source>
</evidence>
<dbReference type="PANTHER" id="PTHR11733">
    <property type="entry name" value="ZINC METALLOPROTEASE FAMILY M13 NEPRILYSIN-RELATED"/>
    <property type="match status" value="1"/>
</dbReference>
<protein>
    <submittedName>
        <fullName evidence="4">Peptidase M13 N domain containing protein</fullName>
    </submittedName>
</protein>
<dbReference type="GO" id="GO:0005886">
    <property type="term" value="C:plasma membrane"/>
    <property type="evidence" value="ECO:0007669"/>
    <property type="project" value="UniProtKB-SubCell"/>
</dbReference>
<gene>
    <name evidence="4" type="ORF">BDFB_013895</name>
</gene>
<feature type="non-terminal residue" evidence="4">
    <location>
        <position position="307"/>
    </location>
</feature>
<evidence type="ECO:0000313" key="5">
    <source>
        <dbReference type="Proteomes" id="UP000292052"/>
    </source>
</evidence>
<evidence type="ECO:0000256" key="2">
    <source>
        <dbReference type="ARBA" id="ARBA00007357"/>
    </source>
</evidence>
<sequence length="307" mass="36120">MKQGFNQSLVRFYFDYIVKVAIALGADEERARIEMKDVVDLNIAIARITLSSDERRNLLKGHSITIKKLEETYSYVPWLEYINIFLQPVSKVVTYADNITVIYPPYFKKLEYVMKNTSKRTLINFIHWQVIKHLLTYLNSNIRSLETEFKKMLTGVSEREPRWKEISIATGALYVQHFFKKEAKQAVIGLIDEIKEQFVETLKTVDWMDYETRQQALKKAEAIRVHAAYPEDLLNIRIIDELYENLTVDPTKYLESIQNIYRFNLNMYYDKIGKPKNYKDWRRFAAATGFQLASFKTAFSTIADLTI</sequence>
<keyword evidence="5" id="KW-1185">Reference proteome</keyword>
<proteinExistence type="inferred from homology"/>
<dbReference type="GO" id="GO:0016485">
    <property type="term" value="P:protein processing"/>
    <property type="evidence" value="ECO:0007669"/>
    <property type="project" value="TreeGrafter"/>
</dbReference>
<accession>A0A482VJ37</accession>
<reference evidence="4 5" key="1">
    <citation type="submission" date="2017-03" db="EMBL/GenBank/DDBJ databases">
        <title>Genome of the blue death feigning beetle - Asbolus verrucosus.</title>
        <authorList>
            <person name="Rider S.D."/>
        </authorList>
    </citation>
    <scope>NUCLEOTIDE SEQUENCE [LARGE SCALE GENOMIC DNA]</scope>
    <source>
        <strain evidence="4">Butters</strain>
        <tissue evidence="4">Head and leg muscle</tissue>
    </source>
</reference>
<dbReference type="InterPro" id="IPR042089">
    <property type="entry name" value="Peptidase_M13_dom_2"/>
</dbReference>
<dbReference type="Proteomes" id="UP000292052">
    <property type="component" value="Unassembled WGS sequence"/>
</dbReference>
<dbReference type="PANTHER" id="PTHR11733:SF224">
    <property type="entry name" value="NEPRILYSIN-2"/>
    <property type="match status" value="1"/>
</dbReference>
<dbReference type="AlphaFoldDB" id="A0A482VJ37"/>